<protein>
    <recommendedName>
        <fullName evidence="4">Large ribosomal subunit protein uL15</fullName>
    </recommendedName>
</protein>
<name>A0ABS3AP22_9ACTN</name>
<feature type="region of interest" description="Disordered" evidence="6">
    <location>
        <begin position="1"/>
        <end position="45"/>
    </location>
</feature>
<dbReference type="InterPro" id="IPR001196">
    <property type="entry name" value="Ribosomal_uL15_CS"/>
</dbReference>
<dbReference type="InterPro" id="IPR030878">
    <property type="entry name" value="Ribosomal_uL15"/>
</dbReference>
<keyword evidence="4" id="KW-0694">RNA-binding</keyword>
<dbReference type="HAMAP" id="MF_01341">
    <property type="entry name" value="Ribosomal_uL15"/>
    <property type="match status" value="1"/>
</dbReference>
<gene>
    <name evidence="4 8" type="primary">rplO</name>
    <name evidence="8" type="ORF">JYT35_00680</name>
</gene>
<dbReference type="Pfam" id="PF00828">
    <property type="entry name" value="Ribosomal_L27A"/>
    <property type="match status" value="1"/>
</dbReference>
<dbReference type="InterPro" id="IPR005749">
    <property type="entry name" value="Ribosomal_uL15_bac-type"/>
</dbReference>
<feature type="compositionally biased region" description="Gly residues" evidence="6">
    <location>
        <begin position="22"/>
        <end position="36"/>
    </location>
</feature>
<evidence type="ECO:0000313" key="8">
    <source>
        <dbReference type="EMBL" id="MBN4059613.1"/>
    </source>
</evidence>
<dbReference type="PROSITE" id="PS00475">
    <property type="entry name" value="RIBOSOMAL_L15"/>
    <property type="match status" value="1"/>
</dbReference>
<organism evidence="8 9">
    <name type="scientific">Acidimicrobium ferrooxidans</name>
    <dbReference type="NCBI Taxonomy" id="53635"/>
    <lineage>
        <taxon>Bacteria</taxon>
        <taxon>Bacillati</taxon>
        <taxon>Actinomycetota</taxon>
        <taxon>Acidimicrobiia</taxon>
        <taxon>Acidimicrobiales</taxon>
        <taxon>Acidimicrobiaceae</taxon>
        <taxon>Acidimicrobium</taxon>
    </lineage>
</organism>
<dbReference type="EMBL" id="JAFIUH010000008">
    <property type="protein sequence ID" value="MBN4059613.1"/>
    <property type="molecule type" value="Genomic_DNA"/>
</dbReference>
<feature type="domain" description="Large ribosomal subunit protein uL15/eL18" evidence="7">
    <location>
        <begin position="77"/>
        <end position="142"/>
    </location>
</feature>
<evidence type="ECO:0000259" key="7">
    <source>
        <dbReference type="Pfam" id="PF00828"/>
    </source>
</evidence>
<comment type="function">
    <text evidence="4">Binds to the 23S rRNA.</text>
</comment>
<evidence type="ECO:0000256" key="2">
    <source>
        <dbReference type="ARBA" id="ARBA00022980"/>
    </source>
</evidence>
<keyword evidence="4" id="KW-0699">rRNA-binding</keyword>
<evidence type="ECO:0000256" key="4">
    <source>
        <dbReference type="HAMAP-Rule" id="MF_01341"/>
    </source>
</evidence>
<keyword evidence="9" id="KW-1185">Reference proteome</keyword>
<evidence type="ECO:0000256" key="5">
    <source>
        <dbReference type="RuleBase" id="RU003888"/>
    </source>
</evidence>
<dbReference type="SUPFAM" id="SSF52080">
    <property type="entry name" value="Ribosomal proteins L15p and L18e"/>
    <property type="match status" value="1"/>
</dbReference>
<dbReference type="Gene3D" id="3.100.10.10">
    <property type="match status" value="1"/>
</dbReference>
<keyword evidence="3 4" id="KW-0687">Ribonucleoprotein</keyword>
<comment type="similarity">
    <text evidence="1 4 5">Belongs to the universal ribosomal protein uL15 family.</text>
</comment>
<keyword evidence="2 4" id="KW-0689">Ribosomal protein</keyword>
<reference evidence="8" key="1">
    <citation type="submission" date="2021-02" db="EMBL/GenBank/DDBJ databases">
        <title>Activity-based single-cell genomes from oceanic crustal fluid captures similar information to metagenomic and metatranscriptomic surveys with orders of magnitude less sampling.</title>
        <authorList>
            <person name="D'Angelo T.S."/>
            <person name="Orcutt B.N."/>
        </authorList>
    </citation>
    <scope>NUCLEOTIDE SEQUENCE [LARGE SCALE GENOMIC DNA]</scope>
    <source>
        <strain evidence="8">AH-315-J10</strain>
    </source>
</reference>
<dbReference type="GO" id="GO:0005840">
    <property type="term" value="C:ribosome"/>
    <property type="evidence" value="ECO:0007669"/>
    <property type="project" value="UniProtKB-KW"/>
</dbReference>
<dbReference type="PANTHER" id="PTHR12934:SF11">
    <property type="entry name" value="LARGE RIBOSOMAL SUBUNIT PROTEIN UL15M"/>
    <property type="match status" value="1"/>
</dbReference>
<dbReference type="NCBIfam" id="TIGR01071">
    <property type="entry name" value="rplO_bact"/>
    <property type="match status" value="1"/>
</dbReference>
<proteinExistence type="inferred from homology"/>
<evidence type="ECO:0000313" key="9">
    <source>
        <dbReference type="Proteomes" id="UP000724964"/>
    </source>
</evidence>
<evidence type="ECO:0000256" key="3">
    <source>
        <dbReference type="ARBA" id="ARBA00023274"/>
    </source>
</evidence>
<evidence type="ECO:0000256" key="1">
    <source>
        <dbReference type="ARBA" id="ARBA00007320"/>
    </source>
</evidence>
<feature type="compositionally biased region" description="Basic and acidic residues" evidence="6">
    <location>
        <begin position="1"/>
        <end position="14"/>
    </location>
</feature>
<comment type="caution">
    <text evidence="8">The sequence shown here is derived from an EMBL/GenBank/DDBJ whole genome shotgun (WGS) entry which is preliminary data.</text>
</comment>
<dbReference type="InterPro" id="IPR036227">
    <property type="entry name" value="Ribosomal_uL15/eL18_sf"/>
</dbReference>
<dbReference type="Proteomes" id="UP000724964">
    <property type="component" value="Unassembled WGS sequence"/>
</dbReference>
<feature type="region of interest" description="Disordered" evidence="6">
    <location>
        <begin position="144"/>
        <end position="163"/>
    </location>
</feature>
<sequence length="163" mass="17389">MLKPHDLHPAEGSKKSRKRVGRGIGGKGGKTAGRGTKGTKARSKVPIWYEGGQQPLQRRLPKLKGFTNPFRVEYQAINLDTLAELELDEVTPEALRDRGLIGKNSLVKVLGRGELSNAVNVKAHGFSASAEAAITAAGGTVEVLPKPFGGPRPPAKGNQHTNR</sequence>
<dbReference type="PANTHER" id="PTHR12934">
    <property type="entry name" value="50S RIBOSOMAL PROTEIN L15"/>
    <property type="match status" value="1"/>
</dbReference>
<evidence type="ECO:0000256" key="6">
    <source>
        <dbReference type="SAM" id="MobiDB-lite"/>
    </source>
</evidence>
<comment type="subunit">
    <text evidence="4">Part of the 50S ribosomal subunit.</text>
</comment>
<dbReference type="InterPro" id="IPR021131">
    <property type="entry name" value="Ribosomal_uL15/eL18"/>
</dbReference>
<accession>A0ABS3AP22</accession>